<reference evidence="2 3" key="1">
    <citation type="submission" date="2019-07" db="EMBL/GenBank/DDBJ databases">
        <title>Whole genome shotgun sequence of Pseudonocardia sulfidoxydans NBRC 16205.</title>
        <authorList>
            <person name="Hosoyama A."/>
            <person name="Uohara A."/>
            <person name="Ohji S."/>
            <person name="Ichikawa N."/>
        </authorList>
    </citation>
    <scope>NUCLEOTIDE SEQUENCE [LARGE SCALE GENOMIC DNA]</scope>
    <source>
        <strain evidence="2 3">NBRC 16205</strain>
    </source>
</reference>
<organism evidence="2 3">
    <name type="scientific">Pseudonocardia sulfidoxydans NBRC 16205</name>
    <dbReference type="NCBI Taxonomy" id="1223511"/>
    <lineage>
        <taxon>Bacteria</taxon>
        <taxon>Bacillati</taxon>
        <taxon>Actinomycetota</taxon>
        <taxon>Actinomycetes</taxon>
        <taxon>Pseudonocardiales</taxon>
        <taxon>Pseudonocardiaceae</taxon>
        <taxon>Pseudonocardia</taxon>
    </lineage>
</organism>
<evidence type="ECO:0000256" key="1">
    <source>
        <dbReference type="SAM" id="Phobius"/>
    </source>
</evidence>
<feature type="transmembrane region" description="Helical" evidence="1">
    <location>
        <begin position="30"/>
        <end position="46"/>
    </location>
</feature>
<dbReference type="Proteomes" id="UP000321685">
    <property type="component" value="Unassembled WGS sequence"/>
</dbReference>
<comment type="caution">
    <text evidence="2">The sequence shown here is derived from an EMBL/GenBank/DDBJ whole genome shotgun (WGS) entry which is preliminary data.</text>
</comment>
<sequence length="56" mass="5837">MLLKVLGVALAIWIVISVLGAVFKFLGVALVIGAVLFVGAAAYTAIKNKNNKALPR</sequence>
<keyword evidence="1" id="KW-0472">Membrane</keyword>
<dbReference type="EMBL" id="BJVJ01000050">
    <property type="protein sequence ID" value="GEL25298.1"/>
    <property type="molecule type" value="Genomic_DNA"/>
</dbReference>
<keyword evidence="1" id="KW-1133">Transmembrane helix</keyword>
<evidence type="ECO:0000313" key="2">
    <source>
        <dbReference type="EMBL" id="GEL25298.1"/>
    </source>
</evidence>
<evidence type="ECO:0000313" key="3">
    <source>
        <dbReference type="Proteomes" id="UP000321685"/>
    </source>
</evidence>
<keyword evidence="1" id="KW-0812">Transmembrane</keyword>
<gene>
    <name evidence="2" type="ORF">PSU4_42520</name>
</gene>
<protein>
    <submittedName>
        <fullName evidence="2">Uncharacterized protein</fullName>
    </submittedName>
</protein>
<dbReference type="RefSeq" id="WP_186817098.1">
    <property type="nucleotide sequence ID" value="NZ_BJVJ01000050.1"/>
</dbReference>
<keyword evidence="3" id="KW-1185">Reference proteome</keyword>
<accession>A0A511DQF6</accession>
<dbReference type="AlphaFoldDB" id="A0A511DQF6"/>
<name>A0A511DQF6_9PSEU</name>
<proteinExistence type="predicted"/>